<dbReference type="InterPro" id="IPR001155">
    <property type="entry name" value="OxRdtase_FMN_N"/>
</dbReference>
<dbReference type="InterPro" id="IPR036188">
    <property type="entry name" value="FAD/NAD-bd_sf"/>
</dbReference>
<comment type="cofactor">
    <cofactor evidence="2">
        <name>[4Fe-4S] cluster</name>
        <dbReference type="ChEBI" id="CHEBI:49883"/>
    </cofactor>
</comment>
<dbReference type="PANTHER" id="PTHR42917">
    <property type="entry name" value="2,4-DIENOYL-COA REDUCTASE"/>
    <property type="match status" value="1"/>
</dbReference>
<dbReference type="Gene3D" id="3.40.50.720">
    <property type="entry name" value="NAD(P)-binding Rossmann-like Domain"/>
    <property type="match status" value="1"/>
</dbReference>
<evidence type="ECO:0000313" key="12">
    <source>
        <dbReference type="EMBL" id="BCL58367.1"/>
    </source>
</evidence>
<dbReference type="CDD" id="cd02803">
    <property type="entry name" value="OYE_like_FMN_family"/>
    <property type="match status" value="1"/>
</dbReference>
<dbReference type="Gene3D" id="3.20.20.70">
    <property type="entry name" value="Aldolase class I"/>
    <property type="match status" value="1"/>
</dbReference>
<dbReference type="PRINTS" id="PR00368">
    <property type="entry name" value="FADPNR"/>
</dbReference>
<evidence type="ECO:0000259" key="10">
    <source>
        <dbReference type="Pfam" id="PF00724"/>
    </source>
</evidence>
<dbReference type="RefSeq" id="WP_117828427.1">
    <property type="nucleotide sequence ID" value="NZ_AP024085.1"/>
</dbReference>
<reference evidence="14" key="2">
    <citation type="submission" date="2020-09" db="EMBL/GenBank/DDBJ databases">
        <title>Complete genome sequencing of Faecalibacillus intestinalis strain 14EGH31.</title>
        <authorList>
            <person name="Sakamoto M."/>
            <person name="Murakami T."/>
            <person name="Mori H."/>
        </authorList>
    </citation>
    <scope>NUCLEOTIDE SEQUENCE [LARGE SCALE GENOMIC DNA]</scope>
    <source>
        <strain evidence="14">14EGH31</strain>
    </source>
</reference>
<keyword evidence="5" id="KW-0288">FMN</keyword>
<keyword evidence="6" id="KW-0479">Metal-binding</keyword>
<gene>
    <name evidence="12" type="ORF">Fi14EGH31_20790</name>
    <name evidence="13" type="ORF">LJD74_00045</name>
</gene>
<dbReference type="GO" id="GO:0010181">
    <property type="term" value="F:FMN binding"/>
    <property type="evidence" value="ECO:0007669"/>
    <property type="project" value="InterPro"/>
</dbReference>
<accession>A0A7I8E0F1</accession>
<reference evidence="13" key="3">
    <citation type="submission" date="2021-10" db="EMBL/GenBank/DDBJ databases">
        <title>Collection of gut derived symbiotic bacterial strains cultured from healthy donors.</title>
        <authorList>
            <person name="Lin H."/>
            <person name="Littmann E."/>
            <person name="Kohout C."/>
            <person name="Pamer E.G."/>
        </authorList>
    </citation>
    <scope>NUCLEOTIDE SEQUENCE</scope>
    <source>
        <strain evidence="13">DFI.5.2</strain>
    </source>
</reference>
<evidence type="ECO:0000256" key="5">
    <source>
        <dbReference type="ARBA" id="ARBA00022643"/>
    </source>
</evidence>
<evidence type="ECO:0000256" key="9">
    <source>
        <dbReference type="ARBA" id="ARBA00023014"/>
    </source>
</evidence>
<evidence type="ECO:0000256" key="8">
    <source>
        <dbReference type="ARBA" id="ARBA00023004"/>
    </source>
</evidence>
<dbReference type="InterPro" id="IPR013785">
    <property type="entry name" value="Aldolase_TIM"/>
</dbReference>
<sequence>MKHNKYPKLFEKGYIGNLKVKNRIIRNSMGTYLADGNMYVGDRTIKAGAEAASGGAGVVFMDNCTIKEMYHMGLCAANDTYIPGLSMLAEAIKDHGALAGMQLSHPGRDTGFVGGTEVVAASSVTFEPWYEAGAALPKPLTIDEIHDLVDKYGQAALRCKKAGFDLVEVHGAGGCLPTNFLSPNDNQRNDMYGGSLHNRMRFLVEIVRSIKKYCGNNYPISIKLSIDDCEPNGIRVEETVEVAKVLEKEGVSMLNLMMGTHAVVYPSTGFYDINIYLSQAKQIKDAVQIPCMVGLGVQTASLAESILESGQGDFIALAKQEIADCNWPNKVKNNQEDDIRPCIKCLVGCTDNGIIGHHPIRCAVNPTVYKYYEDKYPQAKVVKNVAVIGAGPAGMEAALTLVKRGHKVTVYEKRKIGGTLHEASSADYKKDIKLFINYYEKQAQKYHLNIIQEEATYDTIVNGGYDACIIATGGKPRTLDVNGLETGKVTYALNYLNGEVKFDGENALVIGGGITGAEVAVELAKEGKKVTIIEVMDQFLALPSAVIPAYQMAVEQAGVKVITGHRLDYVDHDQAIIVDRFGNKKELKADGGIVISAGFMPQLELQEKLEEETDIEVYTVGDAKKVRQIIDATHEGYAVARMI</sequence>
<dbReference type="PANTHER" id="PTHR42917:SF2">
    <property type="entry name" value="2,4-DIENOYL-COA REDUCTASE [(2E)-ENOYL-COA-PRODUCING]"/>
    <property type="match status" value="1"/>
</dbReference>
<evidence type="ECO:0000256" key="1">
    <source>
        <dbReference type="ARBA" id="ARBA00001917"/>
    </source>
</evidence>
<keyword evidence="7" id="KW-0560">Oxidoreductase</keyword>
<dbReference type="Pfam" id="PF07992">
    <property type="entry name" value="Pyr_redox_2"/>
    <property type="match status" value="1"/>
</dbReference>
<dbReference type="EMBL" id="AP024085">
    <property type="protein sequence ID" value="BCL58367.1"/>
    <property type="molecule type" value="Genomic_DNA"/>
</dbReference>
<comment type="cofactor">
    <cofactor evidence="1">
        <name>FMN</name>
        <dbReference type="ChEBI" id="CHEBI:58210"/>
    </cofactor>
</comment>
<reference evidence="12" key="1">
    <citation type="journal article" date="2020" name="Microbiol. Resour. Announc.">
        <title>Complete Genome Sequence of Faecalibacillus intestinalis JCM 34082, Isolated from Feces from a Healthy Japanese Female.</title>
        <authorList>
            <person name="Sakamoto M."/>
            <person name="Ikeyama N."/>
            <person name="Toyoda A."/>
            <person name="Murakami T."/>
            <person name="Mori H."/>
            <person name="Ohkuma M."/>
        </authorList>
    </citation>
    <scope>NUCLEOTIDE SEQUENCE</scope>
    <source>
        <strain evidence="12">14EGH31</strain>
    </source>
</reference>
<feature type="domain" description="FAD/NAD(P)-binding" evidence="11">
    <location>
        <begin position="384"/>
        <end position="613"/>
    </location>
</feature>
<evidence type="ECO:0000256" key="4">
    <source>
        <dbReference type="ARBA" id="ARBA00022630"/>
    </source>
</evidence>
<dbReference type="PRINTS" id="PR00469">
    <property type="entry name" value="PNDRDTASEII"/>
</dbReference>
<evidence type="ECO:0000256" key="6">
    <source>
        <dbReference type="ARBA" id="ARBA00022723"/>
    </source>
</evidence>
<comment type="similarity">
    <text evidence="3">In the N-terminal section; belongs to the NADH:flavin oxidoreductase/NADH oxidase family.</text>
</comment>
<dbReference type="InterPro" id="IPR023753">
    <property type="entry name" value="FAD/NAD-binding_dom"/>
</dbReference>
<evidence type="ECO:0000313" key="13">
    <source>
        <dbReference type="EMBL" id="MCB8560393.1"/>
    </source>
</evidence>
<dbReference type="Gene3D" id="3.50.50.60">
    <property type="entry name" value="FAD/NAD(P)-binding domain"/>
    <property type="match status" value="1"/>
</dbReference>
<feature type="domain" description="NADH:flavin oxidoreductase/NADH oxidase N-terminal" evidence="10">
    <location>
        <begin position="8"/>
        <end position="337"/>
    </location>
</feature>
<dbReference type="Proteomes" id="UP001197827">
    <property type="component" value="Unassembled WGS sequence"/>
</dbReference>
<dbReference type="Pfam" id="PF00724">
    <property type="entry name" value="Oxidored_FMN"/>
    <property type="match status" value="1"/>
</dbReference>
<dbReference type="InterPro" id="IPR051793">
    <property type="entry name" value="NADH:flavin_oxidoreductase"/>
</dbReference>
<dbReference type="KEGG" id="fit:Fi14EGH31_20790"/>
<dbReference type="AlphaFoldDB" id="A0A7I8E0F1"/>
<protein>
    <submittedName>
        <fullName evidence="13">NAD(P)/FAD-dependent oxidoreductase</fullName>
    </submittedName>
    <submittedName>
        <fullName evidence="12">NADH oxidase</fullName>
    </submittedName>
</protein>
<evidence type="ECO:0000256" key="3">
    <source>
        <dbReference type="ARBA" id="ARBA00011048"/>
    </source>
</evidence>
<dbReference type="GO" id="GO:0046872">
    <property type="term" value="F:metal ion binding"/>
    <property type="evidence" value="ECO:0007669"/>
    <property type="project" value="UniProtKB-KW"/>
</dbReference>
<proteinExistence type="inferred from homology"/>
<evidence type="ECO:0000259" key="11">
    <source>
        <dbReference type="Pfam" id="PF07992"/>
    </source>
</evidence>
<dbReference type="Proteomes" id="UP000593842">
    <property type="component" value="Chromosome"/>
</dbReference>
<keyword evidence="4" id="KW-0285">Flavoprotein</keyword>
<keyword evidence="9" id="KW-0411">Iron-sulfur</keyword>
<evidence type="ECO:0000256" key="7">
    <source>
        <dbReference type="ARBA" id="ARBA00023002"/>
    </source>
</evidence>
<evidence type="ECO:0000313" key="14">
    <source>
        <dbReference type="Proteomes" id="UP000593842"/>
    </source>
</evidence>
<evidence type="ECO:0000256" key="2">
    <source>
        <dbReference type="ARBA" id="ARBA00001966"/>
    </source>
</evidence>
<organism evidence="12 14">
    <name type="scientific">Faecalibacillus intestinalis</name>
    <dbReference type="NCBI Taxonomy" id="1982626"/>
    <lineage>
        <taxon>Bacteria</taxon>
        <taxon>Bacillati</taxon>
        <taxon>Bacillota</taxon>
        <taxon>Erysipelotrichia</taxon>
        <taxon>Erysipelotrichales</taxon>
        <taxon>Coprobacillaceae</taxon>
        <taxon>Faecalibacillus</taxon>
    </lineage>
</organism>
<dbReference type="EMBL" id="JAJDKQ010000001">
    <property type="protein sequence ID" value="MCB8560393.1"/>
    <property type="molecule type" value="Genomic_DNA"/>
</dbReference>
<dbReference type="GeneID" id="70580519"/>
<keyword evidence="8" id="KW-0408">Iron</keyword>
<dbReference type="SUPFAM" id="SSF51905">
    <property type="entry name" value="FAD/NAD(P)-binding domain"/>
    <property type="match status" value="1"/>
</dbReference>
<dbReference type="GO" id="GO:0016491">
    <property type="term" value="F:oxidoreductase activity"/>
    <property type="evidence" value="ECO:0007669"/>
    <property type="project" value="UniProtKB-KW"/>
</dbReference>
<dbReference type="GO" id="GO:0051536">
    <property type="term" value="F:iron-sulfur cluster binding"/>
    <property type="evidence" value="ECO:0007669"/>
    <property type="project" value="UniProtKB-KW"/>
</dbReference>
<name>A0A7I8E0F1_9FIRM</name>
<dbReference type="SUPFAM" id="SSF51395">
    <property type="entry name" value="FMN-linked oxidoreductases"/>
    <property type="match status" value="1"/>
</dbReference>